<dbReference type="FunFam" id="1.10.10.60:FF:000077">
    <property type="entry name" value="MYB transcription factor"/>
    <property type="match status" value="1"/>
</dbReference>
<evidence type="ECO:0000259" key="9">
    <source>
        <dbReference type="PROSITE" id="PS50090"/>
    </source>
</evidence>
<dbReference type="PROSITE" id="PS50090">
    <property type="entry name" value="MYB_LIKE"/>
    <property type="match status" value="2"/>
</dbReference>
<dbReference type="GO" id="GO:0006355">
    <property type="term" value="P:regulation of DNA-templated transcription"/>
    <property type="evidence" value="ECO:0000318"/>
    <property type="project" value="GO_Central"/>
</dbReference>
<keyword evidence="3" id="KW-0805">Transcription regulation</keyword>
<dbReference type="SMART" id="SM00717">
    <property type="entry name" value="SANT"/>
    <property type="match status" value="2"/>
</dbReference>
<evidence type="ECO:0000256" key="6">
    <source>
        <dbReference type="ARBA" id="ARBA00023163"/>
    </source>
</evidence>
<evidence type="ECO:0000256" key="5">
    <source>
        <dbReference type="ARBA" id="ARBA00023159"/>
    </source>
</evidence>
<feature type="domain" description="HTH myb-type" evidence="10">
    <location>
        <begin position="63"/>
        <end position="117"/>
    </location>
</feature>
<comment type="subcellular location">
    <subcellularLocation>
        <location evidence="1">Nucleus</location>
    </subcellularLocation>
</comment>
<feature type="compositionally biased region" description="Polar residues" evidence="8">
    <location>
        <begin position="127"/>
        <end position="143"/>
    </location>
</feature>
<dbReference type="GO" id="GO:0000976">
    <property type="term" value="F:transcription cis-regulatory region binding"/>
    <property type="evidence" value="ECO:0000318"/>
    <property type="project" value="GO_Central"/>
</dbReference>
<dbReference type="EMBL" id="CM007903">
    <property type="protein sequence ID" value="OTF99952.1"/>
    <property type="molecule type" value="Genomic_DNA"/>
</dbReference>
<evidence type="ECO:0000313" key="12">
    <source>
        <dbReference type="EMBL" id="OTF99952.1"/>
    </source>
</evidence>
<sequence length="247" mass="28592">MRPESSEKEKIKNKKGLWSPDEDQKLRDYILNNGVGCWSFVAVHAGLQRNGKSCRLRWINYLRPGLKRGKFTLHEEELIMTLHGMLGNKWSQMSRHLPGRTDNEIKNHWHSYLKKKVKNLDNKKPQDTLNKQTPCTRTDSSLESSEEAYGSRNLPKILFADWMSLDQFQKFDFSGSQTTVMNGELENEGSFSGNIQEGSSYGFDDSLQMKTEQQHVDSDFLDLISEENIIMCQNFNDSDVMLYSCEF</sequence>
<evidence type="ECO:0000256" key="4">
    <source>
        <dbReference type="ARBA" id="ARBA00023125"/>
    </source>
</evidence>
<dbReference type="PANTHER" id="PTHR47997:SF11">
    <property type="entry name" value="TRANSCRIPTION FACTOR LAF1"/>
    <property type="match status" value="1"/>
</dbReference>
<dbReference type="GO" id="GO:0045893">
    <property type="term" value="P:positive regulation of DNA-templated transcription"/>
    <property type="evidence" value="ECO:0007669"/>
    <property type="project" value="UniProtKB-ARBA"/>
</dbReference>
<dbReference type="PROSITE" id="PS51294">
    <property type="entry name" value="HTH_MYB"/>
    <property type="match status" value="2"/>
</dbReference>
<organism evidence="12 13">
    <name type="scientific">Helianthus annuus</name>
    <name type="common">Common sunflower</name>
    <dbReference type="NCBI Taxonomy" id="4232"/>
    <lineage>
        <taxon>Eukaryota</taxon>
        <taxon>Viridiplantae</taxon>
        <taxon>Streptophyta</taxon>
        <taxon>Embryophyta</taxon>
        <taxon>Tracheophyta</taxon>
        <taxon>Spermatophyta</taxon>
        <taxon>Magnoliopsida</taxon>
        <taxon>eudicotyledons</taxon>
        <taxon>Gunneridae</taxon>
        <taxon>Pentapetalae</taxon>
        <taxon>asterids</taxon>
        <taxon>campanulids</taxon>
        <taxon>Asterales</taxon>
        <taxon>Asteraceae</taxon>
        <taxon>Asteroideae</taxon>
        <taxon>Heliantheae alliance</taxon>
        <taxon>Heliantheae</taxon>
        <taxon>Helianthus</taxon>
    </lineage>
</organism>
<dbReference type="InterPro" id="IPR001005">
    <property type="entry name" value="SANT/Myb"/>
</dbReference>
<dbReference type="EMBL" id="MNCJ02000329">
    <property type="protein sequence ID" value="KAF5771360.1"/>
    <property type="molecule type" value="Genomic_DNA"/>
</dbReference>
<dbReference type="OMA" id="EENIIMC"/>
<keyword evidence="6" id="KW-0804">Transcription</keyword>
<evidence type="ECO:0000313" key="11">
    <source>
        <dbReference type="EMBL" id="KAF5771360.1"/>
    </source>
</evidence>
<evidence type="ECO:0000256" key="1">
    <source>
        <dbReference type="ARBA" id="ARBA00004123"/>
    </source>
</evidence>
<keyword evidence="7" id="KW-0539">Nucleus</keyword>
<keyword evidence="4" id="KW-0238">DNA-binding</keyword>
<dbReference type="FunCoup" id="A0A251SN56">
    <property type="interactions" value="3"/>
</dbReference>
<dbReference type="CDD" id="cd00167">
    <property type="entry name" value="SANT"/>
    <property type="match status" value="2"/>
</dbReference>
<dbReference type="InterPro" id="IPR017930">
    <property type="entry name" value="Myb_dom"/>
</dbReference>
<evidence type="ECO:0000256" key="3">
    <source>
        <dbReference type="ARBA" id="ARBA00023015"/>
    </source>
</evidence>
<proteinExistence type="predicted"/>
<dbReference type="InterPro" id="IPR051953">
    <property type="entry name" value="Plant_SW-associated_TFs"/>
</dbReference>
<evidence type="ECO:0000256" key="8">
    <source>
        <dbReference type="SAM" id="MobiDB-lite"/>
    </source>
</evidence>
<reference evidence="12" key="2">
    <citation type="submission" date="2017-02" db="EMBL/GenBank/DDBJ databases">
        <title>Sunflower complete genome.</title>
        <authorList>
            <person name="Langlade N."/>
            <person name="Munos S."/>
        </authorList>
    </citation>
    <scope>NUCLEOTIDE SEQUENCE [LARGE SCALE GENOMIC DNA]</scope>
    <source>
        <tissue evidence="12">Leaves</tissue>
    </source>
</reference>
<dbReference type="AlphaFoldDB" id="A0A251SN56"/>
<dbReference type="SUPFAM" id="SSF46689">
    <property type="entry name" value="Homeodomain-like"/>
    <property type="match status" value="1"/>
</dbReference>
<dbReference type="Gramene" id="mRNA:HanXRQr2_Chr14g0669721">
    <property type="protein sequence ID" value="mRNA:HanXRQr2_Chr14g0669721"/>
    <property type="gene ID" value="HanXRQr2_Chr14g0669721"/>
</dbReference>
<evidence type="ECO:0000313" key="13">
    <source>
        <dbReference type="Proteomes" id="UP000215914"/>
    </source>
</evidence>
<feature type="domain" description="Myb-like" evidence="9">
    <location>
        <begin position="10"/>
        <end position="62"/>
    </location>
</feature>
<dbReference type="Proteomes" id="UP000215914">
    <property type="component" value="Chromosome 14"/>
</dbReference>
<dbReference type="InParanoid" id="A0A251SN56"/>
<reference evidence="11" key="3">
    <citation type="submission" date="2020-06" db="EMBL/GenBank/DDBJ databases">
        <title>Helianthus annuus Genome sequencing and assembly Release 2.</title>
        <authorList>
            <person name="Gouzy J."/>
            <person name="Langlade N."/>
            <person name="Munos S."/>
        </authorList>
    </citation>
    <scope>NUCLEOTIDE SEQUENCE</scope>
    <source>
        <tissue evidence="11">Leaves</tissue>
    </source>
</reference>
<feature type="domain" description="Myb-like" evidence="9">
    <location>
        <begin position="63"/>
        <end position="113"/>
    </location>
</feature>
<dbReference type="Pfam" id="PF00249">
    <property type="entry name" value="Myb_DNA-binding"/>
    <property type="match status" value="2"/>
</dbReference>
<evidence type="ECO:0000259" key="10">
    <source>
        <dbReference type="PROSITE" id="PS51294"/>
    </source>
</evidence>
<feature type="region of interest" description="Disordered" evidence="8">
    <location>
        <begin position="122"/>
        <end position="146"/>
    </location>
</feature>
<name>A0A251SN56_HELAN</name>
<dbReference type="Gene3D" id="1.10.10.60">
    <property type="entry name" value="Homeodomain-like"/>
    <property type="match status" value="2"/>
</dbReference>
<keyword evidence="13" id="KW-1185">Reference proteome</keyword>
<keyword evidence="5" id="KW-0010">Activator</keyword>
<evidence type="ECO:0000256" key="2">
    <source>
        <dbReference type="ARBA" id="ARBA00022737"/>
    </source>
</evidence>
<keyword evidence="2" id="KW-0677">Repeat</keyword>
<dbReference type="PANTHER" id="PTHR47997">
    <property type="entry name" value="MYB DOMAIN PROTEIN 55"/>
    <property type="match status" value="1"/>
</dbReference>
<gene>
    <name evidence="12" type="primary">AtMYB45</name>
    <name evidence="12" type="ORF">HannXRQ_Chr14g0462201</name>
    <name evidence="11" type="ORF">HanXRQr2_Chr14g0669721</name>
</gene>
<evidence type="ECO:0000256" key="7">
    <source>
        <dbReference type="ARBA" id="ARBA00023242"/>
    </source>
</evidence>
<dbReference type="InterPro" id="IPR009057">
    <property type="entry name" value="Homeodomain-like_sf"/>
</dbReference>
<protein>
    <submittedName>
        <fullName evidence="12">Putative myb domain protein 45</fullName>
    </submittedName>
    <submittedName>
        <fullName evidence="11">Transcription factor MYB family</fullName>
    </submittedName>
</protein>
<feature type="domain" description="HTH myb-type" evidence="10">
    <location>
        <begin position="14"/>
        <end position="62"/>
    </location>
</feature>
<accession>A0A251SN56</accession>
<dbReference type="GO" id="GO:0005634">
    <property type="term" value="C:nucleus"/>
    <property type="evidence" value="ECO:0000318"/>
    <property type="project" value="GO_Central"/>
</dbReference>
<reference evidence="11 13" key="1">
    <citation type="journal article" date="2017" name="Nature">
        <title>The sunflower genome provides insights into oil metabolism, flowering and Asterid evolution.</title>
        <authorList>
            <person name="Badouin H."/>
            <person name="Gouzy J."/>
            <person name="Grassa C.J."/>
            <person name="Murat F."/>
            <person name="Staton S.E."/>
            <person name="Cottret L."/>
            <person name="Lelandais-Briere C."/>
            <person name="Owens G.L."/>
            <person name="Carrere S."/>
            <person name="Mayjonade B."/>
            <person name="Legrand L."/>
            <person name="Gill N."/>
            <person name="Kane N.C."/>
            <person name="Bowers J.E."/>
            <person name="Hubner S."/>
            <person name="Bellec A."/>
            <person name="Berard A."/>
            <person name="Berges H."/>
            <person name="Blanchet N."/>
            <person name="Boniface M.C."/>
            <person name="Brunel D."/>
            <person name="Catrice O."/>
            <person name="Chaidir N."/>
            <person name="Claudel C."/>
            <person name="Donnadieu C."/>
            <person name="Faraut T."/>
            <person name="Fievet G."/>
            <person name="Helmstetter N."/>
            <person name="King M."/>
            <person name="Knapp S.J."/>
            <person name="Lai Z."/>
            <person name="Le Paslier M.C."/>
            <person name="Lippi Y."/>
            <person name="Lorenzon L."/>
            <person name="Mandel J.R."/>
            <person name="Marage G."/>
            <person name="Marchand G."/>
            <person name="Marquand E."/>
            <person name="Bret-Mestries E."/>
            <person name="Morien E."/>
            <person name="Nambeesan S."/>
            <person name="Nguyen T."/>
            <person name="Pegot-Espagnet P."/>
            <person name="Pouilly N."/>
            <person name="Raftis F."/>
            <person name="Sallet E."/>
            <person name="Schiex T."/>
            <person name="Thomas J."/>
            <person name="Vandecasteele C."/>
            <person name="Vares D."/>
            <person name="Vear F."/>
            <person name="Vautrin S."/>
            <person name="Crespi M."/>
            <person name="Mangin B."/>
            <person name="Burke J.M."/>
            <person name="Salse J."/>
            <person name="Munos S."/>
            <person name="Vincourt P."/>
            <person name="Rieseberg L.H."/>
            <person name="Langlade N.B."/>
        </authorList>
    </citation>
    <scope>NUCLEOTIDE SEQUENCE [LARGE SCALE GENOMIC DNA]</scope>
    <source>
        <strain evidence="13">cv. SF193</strain>
        <tissue evidence="11">Leaves</tissue>
    </source>
</reference>